<protein>
    <recommendedName>
        <fullName evidence="2">histidine kinase</fullName>
        <ecNumber evidence="2">2.7.13.3</ecNumber>
    </recommendedName>
</protein>
<dbReference type="Pfam" id="PF02518">
    <property type="entry name" value="HATPase_c"/>
    <property type="match status" value="1"/>
</dbReference>
<evidence type="ECO:0000256" key="7">
    <source>
        <dbReference type="SAM" id="Coils"/>
    </source>
</evidence>
<dbReference type="PROSITE" id="PS50109">
    <property type="entry name" value="HIS_KIN"/>
    <property type="match status" value="1"/>
</dbReference>
<dbReference type="SMART" id="SM00387">
    <property type="entry name" value="HATPase_c"/>
    <property type="match status" value="1"/>
</dbReference>
<dbReference type="InterPro" id="IPR003594">
    <property type="entry name" value="HATPase_dom"/>
</dbReference>
<dbReference type="InterPro" id="IPR050736">
    <property type="entry name" value="Sensor_HK_Regulatory"/>
</dbReference>
<keyword evidence="7" id="KW-0175">Coiled coil</keyword>
<dbReference type="PANTHER" id="PTHR43711">
    <property type="entry name" value="TWO-COMPONENT HISTIDINE KINASE"/>
    <property type="match status" value="1"/>
</dbReference>
<dbReference type="RefSeq" id="WP_378319352.1">
    <property type="nucleotide sequence ID" value="NZ_JBHUHY010000003.1"/>
</dbReference>
<dbReference type="Gene3D" id="3.30.565.10">
    <property type="entry name" value="Histidine kinase-like ATPase, C-terminal domain"/>
    <property type="match status" value="1"/>
</dbReference>
<dbReference type="PRINTS" id="PR00344">
    <property type="entry name" value="BCTRLSENSOR"/>
</dbReference>
<dbReference type="PANTHER" id="PTHR43711:SF31">
    <property type="entry name" value="HISTIDINE KINASE"/>
    <property type="match status" value="1"/>
</dbReference>
<keyword evidence="4" id="KW-0808">Transferase</keyword>
<dbReference type="GO" id="GO:0005524">
    <property type="term" value="F:ATP binding"/>
    <property type="evidence" value="ECO:0007669"/>
    <property type="project" value="UniProtKB-KW"/>
</dbReference>
<dbReference type="InterPro" id="IPR036097">
    <property type="entry name" value="HisK_dim/P_sf"/>
</dbReference>
<dbReference type="CDD" id="cd00082">
    <property type="entry name" value="HisKA"/>
    <property type="match status" value="1"/>
</dbReference>
<dbReference type="InterPro" id="IPR005467">
    <property type="entry name" value="His_kinase_dom"/>
</dbReference>
<evidence type="ECO:0000256" key="1">
    <source>
        <dbReference type="ARBA" id="ARBA00000085"/>
    </source>
</evidence>
<dbReference type="InterPro" id="IPR003661">
    <property type="entry name" value="HisK_dim/P_dom"/>
</dbReference>
<dbReference type="SUPFAM" id="SSF55874">
    <property type="entry name" value="ATPase domain of HSP90 chaperone/DNA topoisomerase II/histidine kinase"/>
    <property type="match status" value="1"/>
</dbReference>
<gene>
    <name evidence="9" type="ORF">ACFSJT_06200</name>
</gene>
<keyword evidence="10" id="KW-1185">Reference proteome</keyword>
<evidence type="ECO:0000313" key="9">
    <source>
        <dbReference type="EMBL" id="MFD2186377.1"/>
    </source>
</evidence>
<sequence>MDPLLARQIRRHLSEDAKNDPSVKKFLDAVQRSYQNYEDQLGMLQRAMSISSEELFDANQQLRKEAEQQRKVISSLNGVIQTLESIIYKKGSENSGKTKELSGIELASHIEKQAIKISEIENQRETILKNLEKSNKELKDYAHIVSHDLKSPLRNISTLIHWIKEDSKHIDDGTLKNLNLIDKNIEKMDHLISGILKYSSIDQVEHIERNIVLQDVITDILDVIHIPDHFEVEVVTKLPVVKGDKVRLQQLFQNVLNNAIKYNDKEKGMVTISCMQNDDYWEFAIADNGPGIPEKYHHKIFQIFQTLDDKNESTGVGLSIVKKIVELSEGEIWLDSKEGAGTTFHFTLKKKK</sequence>
<evidence type="ECO:0000313" key="10">
    <source>
        <dbReference type="Proteomes" id="UP001597344"/>
    </source>
</evidence>
<keyword evidence="3" id="KW-0597">Phosphoprotein</keyword>
<keyword evidence="9" id="KW-0067">ATP-binding</keyword>
<comment type="caution">
    <text evidence="9">The sequence shown here is derived from an EMBL/GenBank/DDBJ whole genome shotgun (WGS) entry which is preliminary data.</text>
</comment>
<evidence type="ECO:0000259" key="8">
    <source>
        <dbReference type="PROSITE" id="PS50109"/>
    </source>
</evidence>
<dbReference type="Gene3D" id="1.10.287.130">
    <property type="match status" value="1"/>
</dbReference>
<dbReference type="Pfam" id="PF00512">
    <property type="entry name" value="HisKA"/>
    <property type="match status" value="1"/>
</dbReference>
<dbReference type="Proteomes" id="UP001597344">
    <property type="component" value="Unassembled WGS sequence"/>
</dbReference>
<evidence type="ECO:0000256" key="3">
    <source>
        <dbReference type="ARBA" id="ARBA00022553"/>
    </source>
</evidence>
<dbReference type="EMBL" id="JBHUHY010000003">
    <property type="protein sequence ID" value="MFD2186377.1"/>
    <property type="molecule type" value="Genomic_DNA"/>
</dbReference>
<dbReference type="InterPro" id="IPR004358">
    <property type="entry name" value="Sig_transdc_His_kin-like_C"/>
</dbReference>
<dbReference type="EC" id="2.7.13.3" evidence="2"/>
<evidence type="ECO:0000256" key="6">
    <source>
        <dbReference type="ARBA" id="ARBA00023012"/>
    </source>
</evidence>
<dbReference type="InterPro" id="IPR036890">
    <property type="entry name" value="HATPase_C_sf"/>
</dbReference>
<keyword evidence="9" id="KW-0547">Nucleotide-binding</keyword>
<name>A0ABW5AWV0_9FLAO</name>
<accession>A0ABW5AWV0</accession>
<feature type="domain" description="Histidine kinase" evidence="8">
    <location>
        <begin position="144"/>
        <end position="352"/>
    </location>
</feature>
<evidence type="ECO:0000256" key="5">
    <source>
        <dbReference type="ARBA" id="ARBA00022777"/>
    </source>
</evidence>
<feature type="coiled-coil region" evidence="7">
    <location>
        <begin position="110"/>
        <end position="137"/>
    </location>
</feature>
<keyword evidence="6" id="KW-0902">Two-component regulatory system</keyword>
<comment type="catalytic activity">
    <reaction evidence="1">
        <text>ATP + protein L-histidine = ADP + protein N-phospho-L-histidine.</text>
        <dbReference type="EC" id="2.7.13.3"/>
    </reaction>
</comment>
<proteinExistence type="predicted"/>
<reference evidence="10" key="1">
    <citation type="journal article" date="2019" name="Int. J. Syst. Evol. Microbiol.">
        <title>The Global Catalogue of Microorganisms (GCM) 10K type strain sequencing project: providing services to taxonomists for standard genome sequencing and annotation.</title>
        <authorList>
            <consortium name="The Broad Institute Genomics Platform"/>
            <consortium name="The Broad Institute Genome Sequencing Center for Infectious Disease"/>
            <person name="Wu L."/>
            <person name="Ma J."/>
        </authorList>
    </citation>
    <scope>NUCLEOTIDE SEQUENCE [LARGE SCALE GENOMIC DNA]</scope>
    <source>
        <strain evidence="10">DT92</strain>
    </source>
</reference>
<organism evidence="9 10">
    <name type="scientific">Aquimarina celericrescens</name>
    <dbReference type="NCBI Taxonomy" id="1964542"/>
    <lineage>
        <taxon>Bacteria</taxon>
        <taxon>Pseudomonadati</taxon>
        <taxon>Bacteroidota</taxon>
        <taxon>Flavobacteriia</taxon>
        <taxon>Flavobacteriales</taxon>
        <taxon>Flavobacteriaceae</taxon>
        <taxon>Aquimarina</taxon>
    </lineage>
</organism>
<keyword evidence="5" id="KW-0418">Kinase</keyword>
<evidence type="ECO:0000256" key="4">
    <source>
        <dbReference type="ARBA" id="ARBA00022679"/>
    </source>
</evidence>
<feature type="coiled-coil region" evidence="7">
    <location>
        <begin position="27"/>
        <end position="79"/>
    </location>
</feature>
<dbReference type="SUPFAM" id="SSF47384">
    <property type="entry name" value="Homodimeric domain of signal transducing histidine kinase"/>
    <property type="match status" value="1"/>
</dbReference>
<evidence type="ECO:0000256" key="2">
    <source>
        <dbReference type="ARBA" id="ARBA00012438"/>
    </source>
</evidence>
<dbReference type="SMART" id="SM00388">
    <property type="entry name" value="HisKA"/>
    <property type="match status" value="1"/>
</dbReference>